<dbReference type="EMBL" id="CM007385">
    <property type="protein sequence ID" value="ONK70527.1"/>
    <property type="molecule type" value="Genomic_DNA"/>
</dbReference>
<dbReference type="Proteomes" id="UP000243459">
    <property type="component" value="Chromosome 5"/>
</dbReference>
<evidence type="ECO:0000313" key="3">
    <source>
        <dbReference type="Proteomes" id="UP000243459"/>
    </source>
</evidence>
<name>A0A5P1EZF0_ASPOF</name>
<evidence type="ECO:0000313" key="2">
    <source>
        <dbReference type="EMBL" id="ONK70527.1"/>
    </source>
</evidence>
<feature type="compositionally biased region" description="Pro residues" evidence="1">
    <location>
        <begin position="26"/>
        <end position="38"/>
    </location>
</feature>
<gene>
    <name evidence="2" type="ORF">A4U43_C05F34640</name>
</gene>
<proteinExistence type="predicted"/>
<evidence type="ECO:0000256" key="1">
    <source>
        <dbReference type="SAM" id="MobiDB-lite"/>
    </source>
</evidence>
<reference evidence="3" key="1">
    <citation type="journal article" date="2017" name="Nat. Commun.">
        <title>The asparagus genome sheds light on the origin and evolution of a young Y chromosome.</title>
        <authorList>
            <person name="Harkess A."/>
            <person name="Zhou J."/>
            <person name="Xu C."/>
            <person name="Bowers J.E."/>
            <person name="Van der Hulst R."/>
            <person name="Ayyampalayam S."/>
            <person name="Mercati F."/>
            <person name="Riccardi P."/>
            <person name="McKain M.R."/>
            <person name="Kakrana A."/>
            <person name="Tang H."/>
            <person name="Ray J."/>
            <person name="Groenendijk J."/>
            <person name="Arikit S."/>
            <person name="Mathioni S.M."/>
            <person name="Nakano M."/>
            <person name="Shan H."/>
            <person name="Telgmann-Rauber A."/>
            <person name="Kanno A."/>
            <person name="Yue Z."/>
            <person name="Chen H."/>
            <person name="Li W."/>
            <person name="Chen Y."/>
            <person name="Xu X."/>
            <person name="Zhang Y."/>
            <person name="Luo S."/>
            <person name="Chen H."/>
            <person name="Gao J."/>
            <person name="Mao Z."/>
            <person name="Pires J.C."/>
            <person name="Luo M."/>
            <person name="Kudrna D."/>
            <person name="Wing R.A."/>
            <person name="Meyers B.C."/>
            <person name="Yi K."/>
            <person name="Kong H."/>
            <person name="Lavrijsen P."/>
            <person name="Sunseri F."/>
            <person name="Falavigna A."/>
            <person name="Ye Y."/>
            <person name="Leebens-Mack J.H."/>
            <person name="Chen G."/>
        </authorList>
    </citation>
    <scope>NUCLEOTIDE SEQUENCE [LARGE SCALE GENOMIC DNA]</scope>
    <source>
        <strain evidence="3">cv. DH0086</strain>
    </source>
</reference>
<protein>
    <submittedName>
        <fullName evidence="2">Uncharacterized protein</fullName>
    </submittedName>
</protein>
<sequence length="123" mass="13603">MPLVLFDPHLRPEKMELAPPSNLLWPPAPSPSPPPPLPQNDGLHSDFKVLDSSQDHIGGIRTLVLVSAYKLFDEIPMRNKSITYKPSSEGQAVREEEYVGCDYMDLGGEVVELGFGLAKDEQC</sequence>
<organism evidence="2 3">
    <name type="scientific">Asparagus officinalis</name>
    <name type="common">Garden asparagus</name>
    <dbReference type="NCBI Taxonomy" id="4686"/>
    <lineage>
        <taxon>Eukaryota</taxon>
        <taxon>Viridiplantae</taxon>
        <taxon>Streptophyta</taxon>
        <taxon>Embryophyta</taxon>
        <taxon>Tracheophyta</taxon>
        <taxon>Spermatophyta</taxon>
        <taxon>Magnoliopsida</taxon>
        <taxon>Liliopsida</taxon>
        <taxon>Asparagales</taxon>
        <taxon>Asparagaceae</taxon>
        <taxon>Asparagoideae</taxon>
        <taxon>Asparagus</taxon>
    </lineage>
</organism>
<keyword evidence="3" id="KW-1185">Reference proteome</keyword>
<dbReference type="AlphaFoldDB" id="A0A5P1EZF0"/>
<accession>A0A5P1EZF0</accession>
<dbReference type="Gramene" id="ONK70527">
    <property type="protein sequence ID" value="ONK70527"/>
    <property type="gene ID" value="A4U43_C05F34640"/>
</dbReference>
<feature type="region of interest" description="Disordered" evidence="1">
    <location>
        <begin position="17"/>
        <end position="44"/>
    </location>
</feature>